<feature type="compositionally biased region" description="Low complexity" evidence="4">
    <location>
        <begin position="11"/>
        <end position="25"/>
    </location>
</feature>
<proteinExistence type="inferred from homology"/>
<dbReference type="GO" id="GO:0016579">
    <property type="term" value="P:protein deubiquitination"/>
    <property type="evidence" value="ECO:0007669"/>
    <property type="project" value="TreeGrafter"/>
</dbReference>
<dbReference type="InterPro" id="IPR042266">
    <property type="entry name" value="PPPDE_sf"/>
</dbReference>
<dbReference type="Proteomes" id="UP000051952">
    <property type="component" value="Unassembled WGS sequence"/>
</dbReference>
<feature type="domain" description="PPPDE" evidence="5">
    <location>
        <begin position="27"/>
        <end position="179"/>
    </location>
</feature>
<accession>A0A0S4JCD5</accession>
<dbReference type="OrthoDB" id="412286at2759"/>
<dbReference type="AlphaFoldDB" id="A0A0S4JCD5"/>
<sequence length="274" mass="29962">MGNQQSDAGETASPKNKSNASASTNGTPMVLNVYNLQRPKKAGDQSVNQMLGFGFYHSGLEIFGKEWSFGGNPMAEPGQSGIFAAVPKMVLPKDQFHESVTLGLLPTSFTEQSLFAIINELQKDWAAVSYHLLAHNCNHFTQALHDAIVGAVTIQRKVDIPSYVNRAARVADFFVPDALYQSMMKRVPQSNGSGGMHAPPPSPSPPTSTTTQAAPQDEHPIPADRKELEVMPVRQLRTLMWVHGVSSDGCIEKSELVDRLMAHRLRKQQANATR</sequence>
<dbReference type="GO" id="GO:0101005">
    <property type="term" value="F:deubiquitinase activity"/>
    <property type="evidence" value="ECO:0007669"/>
    <property type="project" value="TreeGrafter"/>
</dbReference>
<dbReference type="SUPFAM" id="SSF68906">
    <property type="entry name" value="SAP domain"/>
    <property type="match status" value="1"/>
</dbReference>
<gene>
    <name evidence="6" type="ORF">BSAL_12340</name>
</gene>
<organism evidence="6 7">
    <name type="scientific">Bodo saltans</name>
    <name type="common">Flagellated protozoan</name>
    <dbReference type="NCBI Taxonomy" id="75058"/>
    <lineage>
        <taxon>Eukaryota</taxon>
        <taxon>Discoba</taxon>
        <taxon>Euglenozoa</taxon>
        <taxon>Kinetoplastea</taxon>
        <taxon>Metakinetoplastina</taxon>
        <taxon>Eubodonida</taxon>
        <taxon>Bodonidae</taxon>
        <taxon>Bodo</taxon>
    </lineage>
</organism>
<evidence type="ECO:0000256" key="2">
    <source>
        <dbReference type="ARBA" id="ARBA00022670"/>
    </source>
</evidence>
<keyword evidence="3" id="KW-0378">Hydrolase</keyword>
<name>A0A0S4JCD5_BODSA</name>
<dbReference type="EMBL" id="CYKH01001593">
    <property type="protein sequence ID" value="CUG87852.1"/>
    <property type="molecule type" value="Genomic_DNA"/>
</dbReference>
<dbReference type="PANTHER" id="PTHR12378">
    <property type="entry name" value="DESUMOYLATING ISOPEPTIDASE"/>
    <property type="match status" value="1"/>
</dbReference>
<dbReference type="PANTHER" id="PTHR12378:SF80">
    <property type="entry name" value="IP06716P-RELATED"/>
    <property type="match status" value="1"/>
</dbReference>
<dbReference type="PROSITE" id="PS51858">
    <property type="entry name" value="PPPDE"/>
    <property type="match status" value="1"/>
</dbReference>
<keyword evidence="2" id="KW-0645">Protease</keyword>
<comment type="similarity">
    <text evidence="1">Belongs to the DeSI family.</text>
</comment>
<protein>
    <recommendedName>
        <fullName evidence="5">PPPDE domain-containing protein</fullName>
    </recommendedName>
</protein>
<dbReference type="Pfam" id="PF05903">
    <property type="entry name" value="Peptidase_C97"/>
    <property type="match status" value="1"/>
</dbReference>
<dbReference type="VEuPathDB" id="TriTrypDB:BSAL_12340"/>
<evidence type="ECO:0000256" key="3">
    <source>
        <dbReference type="ARBA" id="ARBA00022801"/>
    </source>
</evidence>
<feature type="compositionally biased region" description="Basic and acidic residues" evidence="4">
    <location>
        <begin position="216"/>
        <end position="227"/>
    </location>
</feature>
<reference evidence="7" key="1">
    <citation type="submission" date="2015-09" db="EMBL/GenBank/DDBJ databases">
        <authorList>
            <consortium name="Pathogen Informatics"/>
        </authorList>
    </citation>
    <scope>NUCLEOTIDE SEQUENCE [LARGE SCALE GENOMIC DNA]</scope>
    <source>
        <strain evidence="7">Lake Konstanz</strain>
    </source>
</reference>
<keyword evidence="7" id="KW-1185">Reference proteome</keyword>
<dbReference type="SMART" id="SM01179">
    <property type="entry name" value="DUF862"/>
    <property type="match status" value="1"/>
</dbReference>
<evidence type="ECO:0000256" key="4">
    <source>
        <dbReference type="SAM" id="MobiDB-lite"/>
    </source>
</evidence>
<evidence type="ECO:0000313" key="7">
    <source>
        <dbReference type="Proteomes" id="UP000051952"/>
    </source>
</evidence>
<dbReference type="InterPro" id="IPR036361">
    <property type="entry name" value="SAP_dom_sf"/>
</dbReference>
<evidence type="ECO:0000256" key="1">
    <source>
        <dbReference type="ARBA" id="ARBA00008140"/>
    </source>
</evidence>
<feature type="region of interest" description="Disordered" evidence="4">
    <location>
        <begin position="1"/>
        <end position="26"/>
    </location>
</feature>
<dbReference type="GO" id="GO:0006508">
    <property type="term" value="P:proteolysis"/>
    <property type="evidence" value="ECO:0007669"/>
    <property type="project" value="UniProtKB-KW"/>
</dbReference>
<evidence type="ECO:0000259" key="5">
    <source>
        <dbReference type="PROSITE" id="PS51858"/>
    </source>
</evidence>
<dbReference type="Gene3D" id="3.90.1720.30">
    <property type="entry name" value="PPPDE domains"/>
    <property type="match status" value="1"/>
</dbReference>
<dbReference type="OMA" id="CHAISKE"/>
<feature type="region of interest" description="Disordered" evidence="4">
    <location>
        <begin position="187"/>
        <end position="227"/>
    </location>
</feature>
<evidence type="ECO:0000313" key="6">
    <source>
        <dbReference type="EMBL" id="CUG87852.1"/>
    </source>
</evidence>
<dbReference type="InterPro" id="IPR008580">
    <property type="entry name" value="PPPDE_dom"/>
</dbReference>